<dbReference type="EMBL" id="QPEX01000033">
    <property type="protein sequence ID" value="RCS46130.1"/>
    <property type="molecule type" value="Genomic_DNA"/>
</dbReference>
<feature type="chain" id="PRO_5017075787" description="Carboxypeptidase regulatory-like domain-containing protein" evidence="1">
    <location>
        <begin position="26"/>
        <end position="134"/>
    </location>
</feature>
<reference evidence="2 3" key="1">
    <citation type="submission" date="2018-07" db="EMBL/GenBank/DDBJ databases">
        <title>Comparative genomes isolates from brazilian mangrove.</title>
        <authorList>
            <person name="De Araujo J.E."/>
            <person name="Taketani R.G."/>
            <person name="Silva M.C.P."/>
            <person name="Lourenco M.V."/>
            <person name="Oliveira V.M."/>
            <person name="Andreote F.D."/>
        </authorList>
    </citation>
    <scope>NUCLEOTIDE SEQUENCE [LARGE SCALE GENOMIC DNA]</scope>
    <source>
        <strain evidence="2 3">HEX PRIS-MGV</strain>
    </source>
</reference>
<dbReference type="AlphaFoldDB" id="A0A368KP25"/>
<proteinExistence type="predicted"/>
<evidence type="ECO:0008006" key="4">
    <source>
        <dbReference type="Google" id="ProtNLM"/>
    </source>
</evidence>
<protein>
    <recommendedName>
        <fullName evidence="4">Carboxypeptidase regulatory-like domain-containing protein</fullName>
    </recommendedName>
</protein>
<evidence type="ECO:0000313" key="3">
    <source>
        <dbReference type="Proteomes" id="UP000253562"/>
    </source>
</evidence>
<evidence type="ECO:0000313" key="2">
    <source>
        <dbReference type="EMBL" id="RCS46130.1"/>
    </source>
</evidence>
<gene>
    <name evidence="2" type="ORF">DTL42_16745</name>
</gene>
<dbReference type="PROSITE" id="PS51257">
    <property type="entry name" value="PROKAR_LIPOPROTEIN"/>
    <property type="match status" value="1"/>
</dbReference>
<dbReference type="RefSeq" id="WP_114370017.1">
    <property type="nucleotide sequence ID" value="NZ_QPEX01000033.1"/>
</dbReference>
<organism evidence="2 3">
    <name type="scientific">Bremerella cremea</name>
    <dbReference type="NCBI Taxonomy" id="1031537"/>
    <lineage>
        <taxon>Bacteria</taxon>
        <taxon>Pseudomonadati</taxon>
        <taxon>Planctomycetota</taxon>
        <taxon>Planctomycetia</taxon>
        <taxon>Pirellulales</taxon>
        <taxon>Pirellulaceae</taxon>
        <taxon>Bremerella</taxon>
    </lineage>
</organism>
<evidence type="ECO:0000256" key="1">
    <source>
        <dbReference type="SAM" id="SignalP"/>
    </source>
</evidence>
<dbReference type="Proteomes" id="UP000253562">
    <property type="component" value="Unassembled WGS sequence"/>
</dbReference>
<name>A0A368KP25_9BACT</name>
<dbReference type="OrthoDB" id="284003at2"/>
<keyword evidence="1" id="KW-0732">Signal</keyword>
<sequence>MKTSHVSFCLLLVATFLLTASGCGGSGGPTEKVTGKVTFKDGSTVSGGMIVFSDLVENSSSVGYIKEDGTYTLGTFDEADGAPIGKYKVTIVGNSEYGEKSAIATRFGEQGQTPLKAEVKAEENTINFEVERSR</sequence>
<accession>A0A368KP25</accession>
<feature type="signal peptide" evidence="1">
    <location>
        <begin position="1"/>
        <end position="25"/>
    </location>
</feature>
<comment type="caution">
    <text evidence="2">The sequence shown here is derived from an EMBL/GenBank/DDBJ whole genome shotgun (WGS) entry which is preliminary data.</text>
</comment>